<dbReference type="AlphaFoldDB" id="A0A9D3YGN2"/>
<evidence type="ECO:0000313" key="2">
    <source>
        <dbReference type="Proteomes" id="UP000828390"/>
    </source>
</evidence>
<dbReference type="Proteomes" id="UP000828390">
    <property type="component" value="Unassembled WGS sequence"/>
</dbReference>
<sequence length="78" mass="9243">MAALQYKTRIRFRWSSSGHRRYSESCRCEEDGTRLKRNEAESLQRSLQLHHDSALEDTIAAKRVSVMMRSRNLRQFLS</sequence>
<reference evidence="1" key="1">
    <citation type="journal article" date="2019" name="bioRxiv">
        <title>The Genome of the Zebra Mussel, Dreissena polymorpha: A Resource for Invasive Species Research.</title>
        <authorList>
            <person name="McCartney M.A."/>
            <person name="Auch B."/>
            <person name="Kono T."/>
            <person name="Mallez S."/>
            <person name="Zhang Y."/>
            <person name="Obille A."/>
            <person name="Becker A."/>
            <person name="Abrahante J.E."/>
            <person name="Garbe J."/>
            <person name="Badalamenti J.P."/>
            <person name="Herman A."/>
            <person name="Mangelson H."/>
            <person name="Liachko I."/>
            <person name="Sullivan S."/>
            <person name="Sone E.D."/>
            <person name="Koren S."/>
            <person name="Silverstein K.A.T."/>
            <person name="Beckman K.B."/>
            <person name="Gohl D.M."/>
        </authorList>
    </citation>
    <scope>NUCLEOTIDE SEQUENCE</scope>
    <source>
        <strain evidence="1">Duluth1</strain>
        <tissue evidence="1">Whole animal</tissue>
    </source>
</reference>
<proteinExistence type="predicted"/>
<accession>A0A9D3YGN2</accession>
<reference evidence="1" key="2">
    <citation type="submission" date="2020-11" db="EMBL/GenBank/DDBJ databases">
        <authorList>
            <person name="McCartney M.A."/>
            <person name="Auch B."/>
            <person name="Kono T."/>
            <person name="Mallez S."/>
            <person name="Becker A."/>
            <person name="Gohl D.M."/>
            <person name="Silverstein K.A.T."/>
            <person name="Koren S."/>
            <person name="Bechman K.B."/>
            <person name="Herman A."/>
            <person name="Abrahante J.E."/>
            <person name="Garbe J."/>
        </authorList>
    </citation>
    <scope>NUCLEOTIDE SEQUENCE</scope>
    <source>
        <strain evidence="1">Duluth1</strain>
        <tissue evidence="1">Whole animal</tissue>
    </source>
</reference>
<dbReference type="EMBL" id="JAIWYP010000016">
    <property type="protein sequence ID" value="KAH3698012.1"/>
    <property type="molecule type" value="Genomic_DNA"/>
</dbReference>
<comment type="caution">
    <text evidence="1">The sequence shown here is derived from an EMBL/GenBank/DDBJ whole genome shotgun (WGS) entry which is preliminary data.</text>
</comment>
<evidence type="ECO:0000313" key="1">
    <source>
        <dbReference type="EMBL" id="KAH3698012.1"/>
    </source>
</evidence>
<name>A0A9D3YGN2_DREPO</name>
<organism evidence="1 2">
    <name type="scientific">Dreissena polymorpha</name>
    <name type="common">Zebra mussel</name>
    <name type="synonym">Mytilus polymorpha</name>
    <dbReference type="NCBI Taxonomy" id="45954"/>
    <lineage>
        <taxon>Eukaryota</taxon>
        <taxon>Metazoa</taxon>
        <taxon>Spiralia</taxon>
        <taxon>Lophotrochozoa</taxon>
        <taxon>Mollusca</taxon>
        <taxon>Bivalvia</taxon>
        <taxon>Autobranchia</taxon>
        <taxon>Heteroconchia</taxon>
        <taxon>Euheterodonta</taxon>
        <taxon>Imparidentia</taxon>
        <taxon>Neoheterodontei</taxon>
        <taxon>Myida</taxon>
        <taxon>Dreissenoidea</taxon>
        <taxon>Dreissenidae</taxon>
        <taxon>Dreissena</taxon>
    </lineage>
</organism>
<protein>
    <submittedName>
        <fullName evidence="1">Uncharacterized protein</fullName>
    </submittedName>
</protein>
<gene>
    <name evidence="1" type="ORF">DPMN_085527</name>
</gene>
<keyword evidence="2" id="KW-1185">Reference proteome</keyword>